<gene>
    <name evidence="2" type="ORF">CC80DRAFT_468154</name>
</gene>
<evidence type="ECO:0000313" key="3">
    <source>
        <dbReference type="Proteomes" id="UP000800035"/>
    </source>
</evidence>
<dbReference type="EMBL" id="ML976986">
    <property type="protein sequence ID" value="KAF1958584.1"/>
    <property type="molecule type" value="Genomic_DNA"/>
</dbReference>
<dbReference type="AlphaFoldDB" id="A0A6A5U1S1"/>
<feature type="compositionally biased region" description="Basic and acidic residues" evidence="1">
    <location>
        <begin position="67"/>
        <end position="76"/>
    </location>
</feature>
<accession>A0A6A5U1S1</accession>
<dbReference type="Proteomes" id="UP000800035">
    <property type="component" value="Unassembled WGS sequence"/>
</dbReference>
<organism evidence="2 3">
    <name type="scientific">Byssothecium circinans</name>
    <dbReference type="NCBI Taxonomy" id="147558"/>
    <lineage>
        <taxon>Eukaryota</taxon>
        <taxon>Fungi</taxon>
        <taxon>Dikarya</taxon>
        <taxon>Ascomycota</taxon>
        <taxon>Pezizomycotina</taxon>
        <taxon>Dothideomycetes</taxon>
        <taxon>Pleosporomycetidae</taxon>
        <taxon>Pleosporales</taxon>
        <taxon>Massarineae</taxon>
        <taxon>Massarinaceae</taxon>
        <taxon>Byssothecium</taxon>
    </lineage>
</organism>
<reference evidence="2" key="1">
    <citation type="journal article" date="2020" name="Stud. Mycol.">
        <title>101 Dothideomycetes genomes: a test case for predicting lifestyles and emergence of pathogens.</title>
        <authorList>
            <person name="Haridas S."/>
            <person name="Albert R."/>
            <person name="Binder M."/>
            <person name="Bloem J."/>
            <person name="Labutti K."/>
            <person name="Salamov A."/>
            <person name="Andreopoulos B."/>
            <person name="Baker S."/>
            <person name="Barry K."/>
            <person name="Bills G."/>
            <person name="Bluhm B."/>
            <person name="Cannon C."/>
            <person name="Castanera R."/>
            <person name="Culley D."/>
            <person name="Daum C."/>
            <person name="Ezra D."/>
            <person name="Gonzalez J."/>
            <person name="Henrissat B."/>
            <person name="Kuo A."/>
            <person name="Liang C."/>
            <person name="Lipzen A."/>
            <person name="Lutzoni F."/>
            <person name="Magnuson J."/>
            <person name="Mondo S."/>
            <person name="Nolan M."/>
            <person name="Ohm R."/>
            <person name="Pangilinan J."/>
            <person name="Park H.-J."/>
            <person name="Ramirez L."/>
            <person name="Alfaro M."/>
            <person name="Sun H."/>
            <person name="Tritt A."/>
            <person name="Yoshinaga Y."/>
            <person name="Zwiers L.-H."/>
            <person name="Turgeon B."/>
            <person name="Goodwin S."/>
            <person name="Spatafora J."/>
            <person name="Crous P."/>
            <person name="Grigoriev I."/>
        </authorList>
    </citation>
    <scope>NUCLEOTIDE SEQUENCE</scope>
    <source>
        <strain evidence="2">CBS 675.92</strain>
    </source>
</reference>
<sequence>MSGAGENRSSWQRPQGRGNSRNSTSGTSNTGKDGGKQQGMSAPGNAWKGKVAAGADRAQAPSTPSQAEHRPVRDFNTDEVRDFLKKKYLEAVADQPSVHHKVQGDSVAKRSSGAWGSRGNMPHLMPGGQDFFTQLKKQLSSLEQGK</sequence>
<protein>
    <submittedName>
        <fullName evidence="2">Uncharacterized protein</fullName>
    </submittedName>
</protein>
<feature type="region of interest" description="Disordered" evidence="1">
    <location>
        <begin position="1"/>
        <end position="76"/>
    </location>
</feature>
<evidence type="ECO:0000256" key="1">
    <source>
        <dbReference type="SAM" id="MobiDB-lite"/>
    </source>
</evidence>
<evidence type="ECO:0000313" key="2">
    <source>
        <dbReference type="EMBL" id="KAF1958584.1"/>
    </source>
</evidence>
<name>A0A6A5U1S1_9PLEO</name>
<feature type="compositionally biased region" description="Low complexity" evidence="1">
    <location>
        <begin position="16"/>
        <end position="31"/>
    </location>
</feature>
<keyword evidence="3" id="KW-1185">Reference proteome</keyword>
<proteinExistence type="predicted"/>
<dbReference type="OrthoDB" id="5598843at2759"/>
<feature type="region of interest" description="Disordered" evidence="1">
    <location>
        <begin position="95"/>
        <end position="120"/>
    </location>
</feature>